<evidence type="ECO:0000256" key="1">
    <source>
        <dbReference type="SAM" id="MobiDB-lite"/>
    </source>
</evidence>
<reference evidence="2 3" key="1">
    <citation type="submission" date="2024-09" db="EMBL/GenBank/DDBJ databases">
        <title>Description of Labrys sedimenti sp. nov., isolated from a diclofenac-degrading enrichment culture, and genome-based reclassification of Labrys portucalensis as a later heterotypic synonym of Labrys neptuniae.</title>
        <authorList>
            <person name="Tancsics A."/>
            <person name="Csepanyi A."/>
        </authorList>
    </citation>
    <scope>NUCLEOTIDE SEQUENCE [LARGE SCALE GENOMIC DNA]</scope>
    <source>
        <strain evidence="2 3">LMG 23412</strain>
    </source>
</reference>
<organism evidence="2 3">
    <name type="scientific">Labrys neptuniae</name>
    <dbReference type="NCBI Taxonomy" id="376174"/>
    <lineage>
        <taxon>Bacteria</taxon>
        <taxon>Pseudomonadati</taxon>
        <taxon>Pseudomonadota</taxon>
        <taxon>Alphaproteobacteria</taxon>
        <taxon>Hyphomicrobiales</taxon>
        <taxon>Xanthobacteraceae</taxon>
        <taxon>Labrys</taxon>
    </lineage>
</organism>
<feature type="compositionally biased region" description="Polar residues" evidence="1">
    <location>
        <begin position="21"/>
        <end position="30"/>
    </location>
</feature>
<feature type="compositionally biased region" description="Low complexity" evidence="1">
    <location>
        <begin position="39"/>
        <end position="49"/>
    </location>
</feature>
<evidence type="ECO:0000313" key="3">
    <source>
        <dbReference type="Proteomes" id="UP001595190"/>
    </source>
</evidence>
<proteinExistence type="predicted"/>
<dbReference type="Proteomes" id="UP001595190">
    <property type="component" value="Unassembled WGS sequence"/>
</dbReference>
<dbReference type="RefSeq" id="WP_394315463.1">
    <property type="nucleotide sequence ID" value="NZ_JBHGPK010000048.1"/>
</dbReference>
<evidence type="ECO:0000313" key="2">
    <source>
        <dbReference type="EMBL" id="MFC2254861.1"/>
    </source>
</evidence>
<comment type="caution">
    <text evidence="2">The sequence shown here is derived from an EMBL/GenBank/DDBJ whole genome shotgun (WGS) entry which is preliminary data.</text>
</comment>
<sequence length="160" mass="17740">MASGEVETAELEELAVMAESPQITGFSQDRQGVDRKSGRGLSASRSSSGGRHEAVPQMTSDAVRRPDQDLTILRIRGSYTAVLDKLNFYTDADFLRRRREVASLNLKLSAPELKEASNGRCSNKIRLVLSLRRRRTAKRATAGHVCPREPNSVLELGFRL</sequence>
<dbReference type="EMBL" id="JBHGPK010000048">
    <property type="protein sequence ID" value="MFC2254861.1"/>
    <property type="molecule type" value="Genomic_DNA"/>
</dbReference>
<gene>
    <name evidence="2" type="ORF">ACETRX_35055</name>
</gene>
<protein>
    <submittedName>
        <fullName evidence="2">Uncharacterized protein</fullName>
    </submittedName>
</protein>
<name>A0ABV6ZRS3_9HYPH</name>
<feature type="region of interest" description="Disordered" evidence="1">
    <location>
        <begin position="19"/>
        <end position="63"/>
    </location>
</feature>
<accession>A0ABV6ZRS3</accession>